<evidence type="ECO:0000256" key="4">
    <source>
        <dbReference type="ARBA" id="ARBA00022840"/>
    </source>
</evidence>
<keyword evidence="2" id="KW-0813">Transport</keyword>
<dbReference type="FunFam" id="3.40.50.300:FF:000425">
    <property type="entry name" value="Probable ABC transporter, ATP-binding subunit"/>
    <property type="match status" value="1"/>
</dbReference>
<gene>
    <name evidence="8" type="ORF">EZJ58_1970</name>
</gene>
<evidence type="ECO:0000256" key="2">
    <source>
        <dbReference type="ARBA" id="ARBA00022448"/>
    </source>
</evidence>
<evidence type="ECO:0000256" key="3">
    <source>
        <dbReference type="ARBA" id="ARBA00022741"/>
    </source>
</evidence>
<dbReference type="Gene3D" id="3.10.580.10">
    <property type="entry name" value="CBS-domain"/>
    <property type="match status" value="1"/>
</dbReference>
<keyword evidence="4 8" id="KW-0067">ATP-binding</keyword>
<dbReference type="OrthoDB" id="9802264at2"/>
<dbReference type="Pfam" id="PF00005">
    <property type="entry name" value="ABC_tran"/>
    <property type="match status" value="1"/>
</dbReference>
<name>A0A4R1NI72_9GAMM</name>
<evidence type="ECO:0000259" key="6">
    <source>
        <dbReference type="PROSITE" id="PS50893"/>
    </source>
</evidence>
<keyword evidence="5" id="KW-0129">CBS domain</keyword>
<dbReference type="GO" id="GO:0015697">
    <property type="term" value="P:quaternary ammonium group transport"/>
    <property type="evidence" value="ECO:0007669"/>
    <property type="project" value="UniProtKB-ARBA"/>
</dbReference>
<organism evidence="8 9">
    <name type="scientific">Sodalis ligni</name>
    <dbReference type="NCBI Taxonomy" id="2697027"/>
    <lineage>
        <taxon>Bacteria</taxon>
        <taxon>Pseudomonadati</taxon>
        <taxon>Pseudomonadota</taxon>
        <taxon>Gammaproteobacteria</taxon>
        <taxon>Enterobacterales</taxon>
        <taxon>Bruguierivoracaceae</taxon>
        <taxon>Sodalis</taxon>
    </lineage>
</organism>
<comment type="similarity">
    <text evidence="1">Belongs to the ABC transporter superfamily.</text>
</comment>
<dbReference type="GO" id="GO:0016887">
    <property type="term" value="F:ATP hydrolysis activity"/>
    <property type="evidence" value="ECO:0007669"/>
    <property type="project" value="InterPro"/>
</dbReference>
<dbReference type="RefSeq" id="WP_132922705.1">
    <property type="nucleotide sequence ID" value="NZ_SJOI01000001.1"/>
</dbReference>
<dbReference type="InterPro" id="IPR017871">
    <property type="entry name" value="ABC_transporter-like_CS"/>
</dbReference>
<dbReference type="InterPro" id="IPR027417">
    <property type="entry name" value="P-loop_NTPase"/>
</dbReference>
<feature type="domain" description="CBS" evidence="7">
    <location>
        <begin position="258"/>
        <end position="316"/>
    </location>
</feature>
<dbReference type="PANTHER" id="PTHR43117">
    <property type="entry name" value="OSMOPROTECTANT IMPORT ATP-BINDING PROTEIN OSMV"/>
    <property type="match status" value="1"/>
</dbReference>
<dbReference type="InterPro" id="IPR046342">
    <property type="entry name" value="CBS_dom_sf"/>
</dbReference>
<reference evidence="8 9" key="1">
    <citation type="submission" date="2019-02" db="EMBL/GenBank/DDBJ databases">
        <title>Investigation of anaerobic lignin degradation for improved lignocellulosic biofuels.</title>
        <authorList>
            <person name="Deangelis K."/>
        </authorList>
    </citation>
    <scope>NUCLEOTIDE SEQUENCE [LARGE SCALE GENOMIC DNA]</scope>
    <source>
        <strain evidence="8 9">159R</strain>
    </source>
</reference>
<evidence type="ECO:0000313" key="8">
    <source>
        <dbReference type="EMBL" id="TCL03880.1"/>
    </source>
</evidence>
<sequence>MIQFQQVSKYFHGKPAVEDLNLNIAAGEFTVLIGTSGSGKSTTLKMINRLIEHDRGKILFAGDEIHSFKPQELRRRMGYAIQSIGLFPHWTVEQNIATVPQLLKWPRGKIRDRVTELLELLHLDAAQFRGRYPHQLSGGQQQRVGVARALAADPEVLLMDEPFGALDPVTRGALQLEIARIHQLSGRTIVLVTHDIDEALALADRIVLLDQGKIVQQGSPRHLLTQPANAFVRHFFGQNDIGIKLLGLGAAGDRAHKGERLEGKGIPADMTLREALSEFVARRTERLPVVDASGNAVGVLHIGDLVNPTGEEASDAAPDTH</sequence>
<dbReference type="PROSITE" id="PS51371">
    <property type="entry name" value="CBS"/>
    <property type="match status" value="1"/>
</dbReference>
<dbReference type="Pfam" id="PF00571">
    <property type="entry name" value="CBS"/>
    <property type="match status" value="1"/>
</dbReference>
<dbReference type="InterPro" id="IPR000644">
    <property type="entry name" value="CBS_dom"/>
</dbReference>
<evidence type="ECO:0000256" key="1">
    <source>
        <dbReference type="ARBA" id="ARBA00005417"/>
    </source>
</evidence>
<dbReference type="AlphaFoldDB" id="A0A4R1NI72"/>
<dbReference type="PANTHER" id="PTHR43117:SF5">
    <property type="entry name" value="GLYCINE BETAINE UPTAKE SYSTEM ATP-BINDING PROTEIN YEHX"/>
    <property type="match status" value="1"/>
</dbReference>
<evidence type="ECO:0000256" key="5">
    <source>
        <dbReference type="PROSITE-ProRule" id="PRU00703"/>
    </source>
</evidence>
<dbReference type="PROSITE" id="PS50893">
    <property type="entry name" value="ABC_TRANSPORTER_2"/>
    <property type="match status" value="1"/>
</dbReference>
<proteinExistence type="inferred from homology"/>
<dbReference type="Proteomes" id="UP000294555">
    <property type="component" value="Unassembled WGS sequence"/>
</dbReference>
<dbReference type="SUPFAM" id="SSF52540">
    <property type="entry name" value="P-loop containing nucleoside triphosphate hydrolases"/>
    <property type="match status" value="1"/>
</dbReference>
<protein>
    <submittedName>
        <fullName evidence="8">Osmoprotectant transport system ATP-binding protein</fullName>
    </submittedName>
</protein>
<keyword evidence="3" id="KW-0547">Nucleotide-binding</keyword>
<keyword evidence="9" id="KW-1185">Reference proteome</keyword>
<dbReference type="InterPro" id="IPR003593">
    <property type="entry name" value="AAA+_ATPase"/>
</dbReference>
<dbReference type="InterPro" id="IPR003439">
    <property type="entry name" value="ABC_transporter-like_ATP-bd"/>
</dbReference>
<comment type="caution">
    <text evidence="8">The sequence shown here is derived from an EMBL/GenBank/DDBJ whole genome shotgun (WGS) entry which is preliminary data.</text>
</comment>
<dbReference type="SMART" id="SM00116">
    <property type="entry name" value="CBS"/>
    <property type="match status" value="1"/>
</dbReference>
<dbReference type="PROSITE" id="PS00211">
    <property type="entry name" value="ABC_TRANSPORTER_1"/>
    <property type="match status" value="1"/>
</dbReference>
<evidence type="ECO:0000259" key="7">
    <source>
        <dbReference type="PROSITE" id="PS51371"/>
    </source>
</evidence>
<evidence type="ECO:0000313" key="9">
    <source>
        <dbReference type="Proteomes" id="UP000294555"/>
    </source>
</evidence>
<dbReference type="Gene3D" id="3.40.50.300">
    <property type="entry name" value="P-loop containing nucleotide triphosphate hydrolases"/>
    <property type="match status" value="1"/>
</dbReference>
<dbReference type="SUPFAM" id="SSF54631">
    <property type="entry name" value="CBS-domain pair"/>
    <property type="match status" value="1"/>
</dbReference>
<dbReference type="GO" id="GO:0005524">
    <property type="term" value="F:ATP binding"/>
    <property type="evidence" value="ECO:0007669"/>
    <property type="project" value="UniProtKB-KW"/>
</dbReference>
<dbReference type="SMART" id="SM00382">
    <property type="entry name" value="AAA"/>
    <property type="match status" value="1"/>
</dbReference>
<dbReference type="EMBL" id="SJOI01000001">
    <property type="protein sequence ID" value="TCL03880.1"/>
    <property type="molecule type" value="Genomic_DNA"/>
</dbReference>
<feature type="domain" description="ABC transporter" evidence="6">
    <location>
        <begin position="2"/>
        <end position="236"/>
    </location>
</feature>
<accession>A0A4R1NI72</accession>